<dbReference type="RefSeq" id="WP_071027815.1">
    <property type="nucleotide sequence ID" value="NZ_MLQM01000095.1"/>
</dbReference>
<dbReference type="Proteomes" id="UP000179734">
    <property type="component" value="Unassembled WGS sequence"/>
</dbReference>
<evidence type="ECO:0000313" key="2">
    <source>
        <dbReference type="EMBL" id="PQM48209.1"/>
    </source>
</evidence>
<comment type="caution">
    <text evidence="1">The sequence shown here is derived from an EMBL/GenBank/DDBJ whole genome shotgun (WGS) entry which is preliminary data.</text>
</comment>
<gene>
    <name evidence="1" type="ORF">BKN37_16600</name>
    <name evidence="2" type="ORF">C1Y40_01577</name>
</gene>
<reference evidence="2 4" key="2">
    <citation type="journal article" date="2017" name="Int. J. Syst. Evol. Microbiol.">
        <title>Mycobacterium talmoniae sp. nov., a slowly growing mycobacterium isolated from human respiratory samples.</title>
        <authorList>
            <person name="Davidson R.M."/>
            <person name="DeGroote M.A."/>
            <person name="Marola J.L."/>
            <person name="Buss S."/>
            <person name="Jones V."/>
            <person name="McNeil M.R."/>
            <person name="Freifeld A.G."/>
            <person name="Elaine Epperson L."/>
            <person name="Hasan N.A."/>
            <person name="Jackson M."/>
            <person name="Iwen P.C."/>
            <person name="Salfinger M."/>
            <person name="Strong M."/>
        </authorList>
    </citation>
    <scope>NUCLEOTIDE SEQUENCE [LARGE SCALE GENOMIC DNA]</scope>
    <source>
        <strain evidence="2 4">ATCC BAA-2683</strain>
    </source>
</reference>
<proteinExistence type="predicted"/>
<evidence type="ECO:0000313" key="3">
    <source>
        <dbReference type="Proteomes" id="UP000179734"/>
    </source>
</evidence>
<accession>A0A1S1NGZ4</accession>
<dbReference type="Proteomes" id="UP000238296">
    <property type="component" value="Unassembled WGS sequence"/>
</dbReference>
<keyword evidence="3" id="KW-1185">Reference proteome</keyword>
<dbReference type="AlphaFoldDB" id="A0A1S1NGZ4"/>
<name>A0A1S1NGZ4_9MYCO</name>
<reference evidence="2" key="3">
    <citation type="submission" date="2018-01" db="EMBL/GenBank/DDBJ databases">
        <authorList>
            <person name="Gaut B.S."/>
            <person name="Morton B.R."/>
            <person name="Clegg M.T."/>
            <person name="Duvall M.R."/>
        </authorList>
    </citation>
    <scope>NUCLEOTIDE SEQUENCE</scope>
    <source>
        <strain evidence="2">ATCC BAA-2683</strain>
    </source>
</reference>
<reference evidence="1 3" key="1">
    <citation type="submission" date="2016-10" db="EMBL/GenBank/DDBJ databases">
        <title>Genome sequence of Mycobacterium talmonii.</title>
        <authorList>
            <person name="Greninger A.L."/>
            <person name="Elliott B."/>
            <person name="Vasireddy S."/>
            <person name="Vasireddy R."/>
        </authorList>
    </citation>
    <scope>NUCLEOTIDE SEQUENCE [LARGE SCALE GENOMIC DNA]</scope>
    <source>
        <strain evidence="1">MO-5499</strain>
        <strain evidence="3">NE-TNMC-100812</strain>
    </source>
</reference>
<evidence type="ECO:0000313" key="1">
    <source>
        <dbReference type="EMBL" id="OHV01748.1"/>
    </source>
</evidence>
<dbReference type="EMBL" id="PPEA01000223">
    <property type="protein sequence ID" value="PQM48209.1"/>
    <property type="molecule type" value="Genomic_DNA"/>
</dbReference>
<dbReference type="EMBL" id="MLQM01000095">
    <property type="protein sequence ID" value="OHV01748.1"/>
    <property type="molecule type" value="Genomic_DNA"/>
</dbReference>
<evidence type="ECO:0000313" key="4">
    <source>
        <dbReference type="Proteomes" id="UP000238296"/>
    </source>
</evidence>
<organism evidence="1 3">
    <name type="scientific">Mycobacterium talmoniae</name>
    <dbReference type="NCBI Taxonomy" id="1858794"/>
    <lineage>
        <taxon>Bacteria</taxon>
        <taxon>Bacillati</taxon>
        <taxon>Actinomycetota</taxon>
        <taxon>Actinomycetes</taxon>
        <taxon>Mycobacteriales</taxon>
        <taxon>Mycobacteriaceae</taxon>
        <taxon>Mycobacterium</taxon>
    </lineage>
</organism>
<protein>
    <submittedName>
        <fullName evidence="1">Uncharacterized protein</fullName>
    </submittedName>
</protein>
<sequence>MGDWFQRVVDVQTSGADAEVQAARLRSWLIAERIIEPVLTDCVLGEPRGHPPGADFATALADGFTDENLALTRTLWTNGMDISTGRQVYWVAEPVGPLTCPHCGHLEEMDHPQSRWNGAFNDAFTAWLAGGDGRVPCVSCNALVALNDWDWGPYPWAFGELGITMWNWPPIAAEFVARVGDLLGDRVVYNCGKL</sequence>